<keyword evidence="4" id="KW-1185">Reference proteome</keyword>
<reference evidence="3" key="1">
    <citation type="submission" date="2018-11" db="EMBL/GenBank/DDBJ databases">
        <authorList>
            <consortium name="Pathogen Informatics"/>
        </authorList>
    </citation>
    <scope>NUCLEOTIDE SEQUENCE</scope>
</reference>
<dbReference type="GO" id="GO:0005634">
    <property type="term" value="C:nucleus"/>
    <property type="evidence" value="ECO:0007669"/>
    <property type="project" value="TreeGrafter"/>
</dbReference>
<dbReference type="GO" id="GO:0003682">
    <property type="term" value="F:chromatin binding"/>
    <property type="evidence" value="ECO:0007669"/>
    <property type="project" value="TreeGrafter"/>
</dbReference>
<keyword evidence="1" id="KW-0378">Hydrolase</keyword>
<accession>A0A3S5CGL2</accession>
<comment type="caution">
    <text evidence="3">The sequence shown here is derived from an EMBL/GenBank/DDBJ whole genome shotgun (WGS) entry which is preliminary data.</text>
</comment>
<dbReference type="GO" id="GO:0003677">
    <property type="term" value="F:DNA binding"/>
    <property type="evidence" value="ECO:0007669"/>
    <property type="project" value="TreeGrafter"/>
</dbReference>
<dbReference type="InterPro" id="IPR049730">
    <property type="entry name" value="SNF2/RAD54-like_C"/>
</dbReference>
<dbReference type="GO" id="GO:0000785">
    <property type="term" value="C:chromatin"/>
    <property type="evidence" value="ECO:0007669"/>
    <property type="project" value="TreeGrafter"/>
</dbReference>
<dbReference type="InterPro" id="IPR027417">
    <property type="entry name" value="P-loop_NTPase"/>
</dbReference>
<evidence type="ECO:0000256" key="2">
    <source>
        <dbReference type="ARBA" id="ARBA00023242"/>
    </source>
</evidence>
<dbReference type="PANTHER" id="PTHR45623:SF17">
    <property type="entry name" value="CHROMODOMAIN-HELICASE-DNA-BINDING PROTEIN 3-RELATED"/>
    <property type="match status" value="1"/>
</dbReference>
<evidence type="ECO:0000256" key="1">
    <source>
        <dbReference type="ARBA" id="ARBA00022801"/>
    </source>
</evidence>
<evidence type="ECO:0008006" key="5">
    <source>
        <dbReference type="Google" id="ProtNLM"/>
    </source>
</evidence>
<dbReference type="SUPFAM" id="SSF52540">
    <property type="entry name" value="P-loop containing nucleoside triphosphate hydrolases"/>
    <property type="match status" value="1"/>
</dbReference>
<dbReference type="PANTHER" id="PTHR45623">
    <property type="entry name" value="CHROMODOMAIN-HELICASE-DNA-BINDING PROTEIN 3-RELATED-RELATED"/>
    <property type="match status" value="1"/>
</dbReference>
<sequence>MFACILMVRMARLTEDAGETSETVLSPWSGTENYNNYHSRGLRTMGVQLIHLDNTTKLRRRPICHFLVVLYDSDWNPHHDVQALSRAHRIGQSKPVVIYRFVTRHSLEERILKVARRKLALTRLVVNQQSQQTTKMRLSLREANELLRAGLDLLFDPAEEAVEMAGGIGSAKDELTAALPKPNEPSASREKAGMRFFNNGRDFFRSKDQY</sequence>
<proteinExistence type="predicted"/>
<dbReference type="GO" id="GO:0140658">
    <property type="term" value="F:ATP-dependent chromatin remodeler activity"/>
    <property type="evidence" value="ECO:0007669"/>
    <property type="project" value="TreeGrafter"/>
</dbReference>
<dbReference type="CDD" id="cd18793">
    <property type="entry name" value="SF2_C_SNF"/>
    <property type="match status" value="1"/>
</dbReference>
<protein>
    <recommendedName>
        <fullName evidence="5">Helicase C-terminal domain-containing protein</fullName>
    </recommendedName>
</protein>
<keyword evidence="2" id="KW-0539">Nucleus</keyword>
<dbReference type="Gene3D" id="3.40.50.300">
    <property type="entry name" value="P-loop containing nucleotide triphosphate hydrolases"/>
    <property type="match status" value="1"/>
</dbReference>
<gene>
    <name evidence="3" type="ORF">PXEA_LOCUS12939</name>
</gene>
<dbReference type="GO" id="GO:0042393">
    <property type="term" value="F:histone binding"/>
    <property type="evidence" value="ECO:0007669"/>
    <property type="project" value="TreeGrafter"/>
</dbReference>
<evidence type="ECO:0000313" key="3">
    <source>
        <dbReference type="EMBL" id="VEL19499.1"/>
    </source>
</evidence>
<evidence type="ECO:0000313" key="4">
    <source>
        <dbReference type="Proteomes" id="UP000784294"/>
    </source>
</evidence>
<dbReference type="AlphaFoldDB" id="A0A3S5CGL2"/>
<dbReference type="GO" id="GO:0016887">
    <property type="term" value="F:ATP hydrolysis activity"/>
    <property type="evidence" value="ECO:0007669"/>
    <property type="project" value="TreeGrafter"/>
</dbReference>
<name>A0A3S5CGL2_9PLAT</name>
<dbReference type="Proteomes" id="UP000784294">
    <property type="component" value="Unassembled WGS sequence"/>
</dbReference>
<organism evidence="3 4">
    <name type="scientific">Protopolystoma xenopodis</name>
    <dbReference type="NCBI Taxonomy" id="117903"/>
    <lineage>
        <taxon>Eukaryota</taxon>
        <taxon>Metazoa</taxon>
        <taxon>Spiralia</taxon>
        <taxon>Lophotrochozoa</taxon>
        <taxon>Platyhelminthes</taxon>
        <taxon>Monogenea</taxon>
        <taxon>Polyopisthocotylea</taxon>
        <taxon>Polystomatidea</taxon>
        <taxon>Polystomatidae</taxon>
        <taxon>Protopolystoma</taxon>
    </lineage>
</organism>
<dbReference type="OrthoDB" id="10252227at2759"/>
<dbReference type="EMBL" id="CAAALY010041836">
    <property type="protein sequence ID" value="VEL19499.1"/>
    <property type="molecule type" value="Genomic_DNA"/>
</dbReference>